<gene>
    <name evidence="1" type="ORF">LR48_Vigan11g122700</name>
</gene>
<protein>
    <recommendedName>
        <fullName evidence="3">Ubiquitin-like protease family profile domain-containing protein</fullName>
    </recommendedName>
</protein>
<dbReference type="Gene3D" id="3.40.395.10">
    <property type="entry name" value="Adenoviral Proteinase, Chain A"/>
    <property type="match status" value="1"/>
</dbReference>
<organism evidence="1 2">
    <name type="scientific">Phaseolus angularis</name>
    <name type="common">Azuki bean</name>
    <name type="synonym">Vigna angularis</name>
    <dbReference type="NCBI Taxonomy" id="3914"/>
    <lineage>
        <taxon>Eukaryota</taxon>
        <taxon>Viridiplantae</taxon>
        <taxon>Streptophyta</taxon>
        <taxon>Embryophyta</taxon>
        <taxon>Tracheophyta</taxon>
        <taxon>Spermatophyta</taxon>
        <taxon>Magnoliopsida</taxon>
        <taxon>eudicotyledons</taxon>
        <taxon>Gunneridae</taxon>
        <taxon>Pentapetalae</taxon>
        <taxon>rosids</taxon>
        <taxon>fabids</taxon>
        <taxon>Fabales</taxon>
        <taxon>Fabaceae</taxon>
        <taxon>Papilionoideae</taxon>
        <taxon>50 kb inversion clade</taxon>
        <taxon>NPAAA clade</taxon>
        <taxon>indigoferoid/millettioid clade</taxon>
        <taxon>Phaseoleae</taxon>
        <taxon>Vigna</taxon>
    </lineage>
</organism>
<dbReference type="SUPFAM" id="SSF54001">
    <property type="entry name" value="Cysteine proteinases"/>
    <property type="match status" value="1"/>
</dbReference>
<dbReference type="Gramene" id="KOM58193">
    <property type="protein sequence ID" value="KOM58193"/>
    <property type="gene ID" value="LR48_Vigan11g122700"/>
</dbReference>
<evidence type="ECO:0000313" key="2">
    <source>
        <dbReference type="Proteomes" id="UP000053144"/>
    </source>
</evidence>
<reference evidence="2" key="1">
    <citation type="journal article" date="2015" name="Proc. Natl. Acad. Sci. U.S.A.">
        <title>Genome sequencing of adzuki bean (Vigna angularis) provides insight into high starch and low fat accumulation and domestication.</title>
        <authorList>
            <person name="Yang K."/>
            <person name="Tian Z."/>
            <person name="Chen C."/>
            <person name="Luo L."/>
            <person name="Zhao B."/>
            <person name="Wang Z."/>
            <person name="Yu L."/>
            <person name="Li Y."/>
            <person name="Sun Y."/>
            <person name="Li W."/>
            <person name="Chen Y."/>
            <person name="Li Y."/>
            <person name="Zhang Y."/>
            <person name="Ai D."/>
            <person name="Zhao J."/>
            <person name="Shang C."/>
            <person name="Ma Y."/>
            <person name="Wu B."/>
            <person name="Wang M."/>
            <person name="Gao L."/>
            <person name="Sun D."/>
            <person name="Zhang P."/>
            <person name="Guo F."/>
            <person name="Wang W."/>
            <person name="Li Y."/>
            <person name="Wang J."/>
            <person name="Varshney R.K."/>
            <person name="Wang J."/>
            <person name="Ling H.Q."/>
            <person name="Wan P."/>
        </authorList>
    </citation>
    <scope>NUCLEOTIDE SEQUENCE</scope>
    <source>
        <strain evidence="2">cv. Jingnong 6</strain>
    </source>
</reference>
<dbReference type="Proteomes" id="UP000053144">
    <property type="component" value="Chromosome 11"/>
</dbReference>
<dbReference type="AlphaFoldDB" id="A0A0L9VTC6"/>
<dbReference type="InterPro" id="IPR038765">
    <property type="entry name" value="Papain-like_cys_pep_sf"/>
</dbReference>
<sequence>MNLNSNVINSVPFSKLDNIDELNIYNWGDAVYSLIKSSLNRAADKYNRKTYHDAIHIAGCAAVLQLWVLEHISLYDIGGRSIYPRILHWIVIKDKRRKIISTFERTEILWDFHLSEEQFQNEEIKESLGSIGETNSKSYNDNLDFARVVEEQRLLRTRVDKHAERLLELQRSITRLEEEVLNEMPSFNDGMEGPSTDDKARDLAIVNFLDGGVEGPSTNENIVFSNVYRTCTSGLCNDGAEVLLEVSNNMLTIADFKCLRPRGKIDNMLFVPTVGDDHWWCYAVNCQSREMFILDSLDHKRRRRKSIDKVMGGSSIGSCCNFFKWCCEDNVDKKDCTILKRISELENAVKDLQKIQKMMKL</sequence>
<dbReference type="EMBL" id="CM003381">
    <property type="protein sequence ID" value="KOM58193.1"/>
    <property type="molecule type" value="Genomic_DNA"/>
</dbReference>
<evidence type="ECO:0008006" key="3">
    <source>
        <dbReference type="Google" id="ProtNLM"/>
    </source>
</evidence>
<proteinExistence type="predicted"/>
<evidence type="ECO:0000313" key="1">
    <source>
        <dbReference type="EMBL" id="KOM58193.1"/>
    </source>
</evidence>
<accession>A0A0L9VTC6</accession>
<name>A0A0L9VTC6_PHAAN</name>